<reference evidence="2" key="1">
    <citation type="journal article" date="2004" name="Nature">
        <title>Genome duplication in the teleost fish Tetraodon nigroviridis reveals the early vertebrate proto-karyotype.</title>
        <authorList>
            <person name="Jaillon O."/>
            <person name="Aury J.-M."/>
            <person name="Brunet F."/>
            <person name="Petit J.-L."/>
            <person name="Stange-Thomann N."/>
            <person name="Mauceli E."/>
            <person name="Bouneau L."/>
            <person name="Fischer C."/>
            <person name="Ozouf-Costaz C."/>
            <person name="Bernot A."/>
            <person name="Nicaud S."/>
            <person name="Jaffe D."/>
            <person name="Fisher S."/>
            <person name="Lutfalla G."/>
            <person name="Dossat C."/>
            <person name="Segurens B."/>
            <person name="Dasilva C."/>
            <person name="Salanoubat M."/>
            <person name="Levy M."/>
            <person name="Boudet N."/>
            <person name="Castellano S."/>
            <person name="Anthouard V."/>
            <person name="Jubin C."/>
            <person name="Castelli V."/>
            <person name="Katinka M."/>
            <person name="Vacherie B."/>
            <person name="Biemont C."/>
            <person name="Skalli Z."/>
            <person name="Cattolico L."/>
            <person name="Poulain J."/>
            <person name="De Berardinis V."/>
            <person name="Cruaud C."/>
            <person name="Duprat S."/>
            <person name="Brottier P."/>
            <person name="Coutanceau J.-P."/>
            <person name="Gouzy J."/>
            <person name="Parra G."/>
            <person name="Lardier G."/>
            <person name="Chapple C."/>
            <person name="McKernan K.J."/>
            <person name="McEwan P."/>
            <person name="Bosak S."/>
            <person name="Kellis M."/>
            <person name="Volff J.-N."/>
            <person name="Guigo R."/>
            <person name="Zody M.C."/>
            <person name="Mesirov J."/>
            <person name="Lindblad-Toh K."/>
            <person name="Birren B."/>
            <person name="Nusbaum C."/>
            <person name="Kahn D."/>
            <person name="Robinson-Rechavi M."/>
            <person name="Laudet V."/>
            <person name="Schachter V."/>
            <person name="Quetier F."/>
            <person name="Saurin W."/>
            <person name="Scarpelli C."/>
            <person name="Wincker P."/>
            <person name="Lander E.S."/>
            <person name="Weissenbach J."/>
            <person name="Roest Crollius H."/>
        </authorList>
    </citation>
    <scope>NUCLEOTIDE SEQUENCE [LARGE SCALE GENOMIC DNA]</scope>
</reference>
<evidence type="ECO:0000313" key="2">
    <source>
        <dbReference type="EMBL" id="CAG06793.1"/>
    </source>
</evidence>
<proteinExistence type="predicted"/>
<feature type="region of interest" description="Disordered" evidence="1">
    <location>
        <begin position="1"/>
        <end position="33"/>
    </location>
</feature>
<accession>Q4RXT9</accession>
<name>Q4RXT9_TETNG</name>
<gene>
    <name evidence="2" type="ORF">GSTENG00027288001</name>
</gene>
<dbReference type="KEGG" id="tng:GSTEN00027288G001"/>
<protein>
    <submittedName>
        <fullName evidence="2">(spotted green pufferfish) hypothetical protein</fullName>
    </submittedName>
</protein>
<comment type="caution">
    <text evidence="2">The sequence shown here is derived from an EMBL/GenBank/DDBJ whole genome shotgun (WGS) entry which is preliminary data.</text>
</comment>
<evidence type="ECO:0000256" key="1">
    <source>
        <dbReference type="SAM" id="MobiDB-lite"/>
    </source>
</evidence>
<feature type="compositionally biased region" description="Polar residues" evidence="1">
    <location>
        <begin position="1"/>
        <end position="15"/>
    </location>
</feature>
<reference evidence="2" key="2">
    <citation type="submission" date="2004-02" db="EMBL/GenBank/DDBJ databases">
        <authorList>
            <consortium name="Genoscope"/>
            <consortium name="Whitehead Institute Centre for Genome Research"/>
        </authorList>
    </citation>
    <scope>NUCLEOTIDE SEQUENCE</scope>
</reference>
<dbReference type="AlphaFoldDB" id="Q4RXT9"/>
<dbReference type="EMBL" id="CAAE01014979">
    <property type="protein sequence ID" value="CAG06793.1"/>
    <property type="molecule type" value="Genomic_DNA"/>
</dbReference>
<sequence>MAGMINLNNESTSKAASGGPVAWATGSVAPLDP</sequence>
<organism evidence="2">
    <name type="scientific">Tetraodon nigroviridis</name>
    <name type="common">Spotted green pufferfish</name>
    <name type="synonym">Chelonodon nigroviridis</name>
    <dbReference type="NCBI Taxonomy" id="99883"/>
    <lineage>
        <taxon>Eukaryota</taxon>
        <taxon>Metazoa</taxon>
        <taxon>Chordata</taxon>
        <taxon>Craniata</taxon>
        <taxon>Vertebrata</taxon>
        <taxon>Euteleostomi</taxon>
        <taxon>Actinopterygii</taxon>
        <taxon>Neopterygii</taxon>
        <taxon>Teleostei</taxon>
        <taxon>Neoteleostei</taxon>
        <taxon>Acanthomorphata</taxon>
        <taxon>Eupercaria</taxon>
        <taxon>Tetraodontiformes</taxon>
        <taxon>Tetradontoidea</taxon>
        <taxon>Tetraodontidae</taxon>
        <taxon>Tetraodon</taxon>
    </lineage>
</organism>